<dbReference type="InterPro" id="IPR006530">
    <property type="entry name" value="YD"/>
</dbReference>
<keyword evidence="9" id="KW-1185">Reference proteome</keyword>
<comment type="subcellular location">
    <subcellularLocation>
        <location evidence="1">Secreted</location>
    </subcellularLocation>
</comment>
<keyword evidence="5" id="KW-0472">Membrane</keyword>
<keyword evidence="3 6" id="KW-0732">Signal</keyword>
<dbReference type="Pfam" id="PF03534">
    <property type="entry name" value="SpvB"/>
    <property type="match status" value="1"/>
</dbReference>
<feature type="signal peptide" evidence="6">
    <location>
        <begin position="1"/>
        <end position="22"/>
    </location>
</feature>
<evidence type="ECO:0000256" key="2">
    <source>
        <dbReference type="ARBA" id="ARBA00022525"/>
    </source>
</evidence>
<dbReference type="PANTHER" id="PTHR32305:SF15">
    <property type="entry name" value="PROTEIN RHSA-RELATED"/>
    <property type="match status" value="1"/>
</dbReference>
<feature type="transmembrane region" description="Helical" evidence="5">
    <location>
        <begin position="1904"/>
        <end position="1923"/>
    </location>
</feature>
<sequence length="2202" mass="245911">MKRNLYTCVLFLLFVGIQFSNAQDPNVVGGNSSVKIKYKKIKLKTEKTFNEARNSSNVAARTPVEPCLVDPNTGECVDPGPIDPVTTTEAGSTAGSLSVSLTGGASYSIPIMIPPSIKNVAPNIAISYSSQGANGLAGWGWNISGLSTISRIPATKYYDNKHDGIDYNDDRFSIDGQRLILKSGTYGANGSIYQTENYSNIKVVAHGTSPYGASYGPSYFIVYYPNGTRAWYGSSGNSRSRLEWAIFSWRDPQGNYIDYNYQSDNGLLSIKTIKYGGRVGATSSKNQINFTYTTRTRPESVYVGEYQFKRTNLLKSIQVTSGSSQYRKYNLTHGTTSLGYQRLTSVKEYNKDNKALSPITFGYDTSSAWIKDRVVSGDLYPGFDFKTSSLIAGDYDGDGRTDVVFYKENAKDKIYVHSRLYENQLSLAYEINTGGFSEVFSSSILSHNNKILSQQAITTTKETSNLSSSSSSIRFRTFAMAAYGPVHQYDKVWSTPKYKTDNYCGSSSYRTIPRKYISGDFNGDGLTDVIAIEKQYTSRSCYPRDCNGGGGLEPIELKKEESNKAEDKLARLPIEECCDCNSYTQNQYNARTHFIDLDRTKTSNFAKYSGYLRKGIGSKDRIEVGDHNGDGKQDIYHFQEGKVYIYTLDTNNNLTLLREETDSGIKLRDGNYLIPVLLGDYNGDGKTDFLIATGKKSKNWKYFISKGKTFHKETKTLPLAYYQDELIPGSVTKSGVYIKNPYYEYRYTAQDVNGDGKTDLIMHNTIAPYSAYDRSVEYISIYKNNQSTSSTTPTFSYETGYTDTSGKVGKRGFPIFLESNRTNGNLEYGYVSVNNIFMYEFAKDHRKDVLLKSATNNGVKTTVEYERLGMPENDFGPVIYTEDYNQVYPYINVNKSPSFQLVKKLTEEGAGIKRYQDFRYEGAVSNVDIGFQGFLKTKRSNWYGNGVSTLWTISKYDPLKKGALTEQWVTTSYNEGSNYMSKTTNTYNSSLASNKIFTITPTKIVQHSALTGITTTKTLTYDSYKNPLTEYTTYSGGSESITYTYSNNISVSNEYYHVGRLTKKAETNTIGGNAFATEEQYTYSNNLLTQQKVKGNGTSWNTESFTYDAFGNVTQKKLIPSGLSARIENFKYDTSGRFLIESSDIEGLKTKFTYDAFGNPLTTTNPYNQITTFTYDGWNRLISEKNYLGKTTTFSYTKLSGGGLKKTTNYPQGADEIEEYNALGWVTKSGMLGLNNKWTYKSVQYDVVGRVIKESEPYFSFPSQWNTTSYDNYGRAIARTSFNGLVANISYSGLRTTVDDGTKTVKTTKDGSGNIIKMEDPGGTITYTYYGNGVMKSTNYGSHVVSTEIDGWGRKTKLIDPSAGVYTYRYNNLGEVLEETTPKGATTYTYDAYGKIATKKISGEETNMNLSYTYNSTTKLLTSIQGNNARTNENYTYTYVYDSQKRPYITKEQNGKAYFEHKVTRDAYGRVNTETYVSKNTGNNVSSTVKVKNVHDANSGVLTEIQDFNANTTLWKIKEVNERGQAKEMLLGNGMIKKRTYDQYGFLTKMLDQTSDASKKALHLDYSFNTVRGNLNSRKNNNLGWNENFSYDNLDRLTNISGSVSRAQEYDGRGRITSNSTIGTYNYGSTTSYRLQEVDLNTQGDLYYQNHPLQKIKYNAYKKPISISVKDKAKVDFEYGLLQNRSHAYYGGNETNKLDRRYQKHYSAISPVEIEVDKQGNTKIITYIGGDAYSAPLMYVKQTASGSANGYHYLHRDYLSSVLAITKSDGTVQEQRQFGAWGEVDKFKSLNSEIDYEHDTTLLNRGYTGHEHFMGVALIHMNGRMYDAKLGRFLSPDNYIQEPFSTQSFNRFGYVWNNPLKFTDQSGEFIFLAAIIAGAVIGATVGAVSYVVNAAITGNWSWGGFGMAILGGAVTGALAGFIAPGNIPVMLSTGQFLGLVGVGVATSFLPGFNVPIGDFNLRLSPAIAFGKAFGVGANVSVSYNDGNFNMSAGFGVTYFGSAHGTGHKGWEYRTSYAIGYNSGKFNISVYSTYFKSGETTQRVAGLSLGYAEWNIRYENDGSPFSYLGNIFTGENSDRYRTAAMSLSYKDYSIGFNLFTGDPREGLQKREIASTESVVGHPTLSANKKGGQYNGGNADKYRLGAAYFSYKGFRFGRNSEGIRHAIQNKVAHTKISYQPWFKVLNTQPASYFQYQSYNPYTLW</sequence>
<dbReference type="RefSeq" id="WP_073181514.1">
    <property type="nucleotide sequence ID" value="NZ_CP032544.1"/>
</dbReference>
<dbReference type="Pfam" id="PF05593">
    <property type="entry name" value="RHS_repeat"/>
    <property type="match status" value="1"/>
</dbReference>
<dbReference type="InterPro" id="IPR031325">
    <property type="entry name" value="RHS_repeat"/>
</dbReference>
<dbReference type="PANTHER" id="PTHR32305">
    <property type="match status" value="1"/>
</dbReference>
<dbReference type="Proteomes" id="UP000269693">
    <property type="component" value="Chromosome"/>
</dbReference>
<feature type="chain" id="PRO_5047276856" description="Bacterial toxin 23 domain-containing protein" evidence="6">
    <location>
        <begin position="23"/>
        <end position="2202"/>
    </location>
</feature>
<evidence type="ECO:0000256" key="4">
    <source>
        <dbReference type="ARBA" id="ARBA00023026"/>
    </source>
</evidence>
<dbReference type="InterPro" id="IPR028994">
    <property type="entry name" value="Integrin_alpha_N"/>
</dbReference>
<organism evidence="8 9">
    <name type="scientific">Tenacibaculum mesophilum</name>
    <dbReference type="NCBI Taxonomy" id="104268"/>
    <lineage>
        <taxon>Bacteria</taxon>
        <taxon>Pseudomonadati</taxon>
        <taxon>Bacteroidota</taxon>
        <taxon>Flavobacteriia</taxon>
        <taxon>Flavobacteriales</taxon>
        <taxon>Flavobacteriaceae</taxon>
        <taxon>Tenacibaculum</taxon>
    </lineage>
</organism>
<dbReference type="SUPFAM" id="SSF69318">
    <property type="entry name" value="Integrin alpha N-terminal domain"/>
    <property type="match status" value="1"/>
</dbReference>
<dbReference type="Pfam" id="PF13517">
    <property type="entry name" value="FG-GAP_3"/>
    <property type="match status" value="1"/>
</dbReference>
<keyword evidence="4" id="KW-0843">Virulence</keyword>
<dbReference type="Gene3D" id="2.40.128.340">
    <property type="match status" value="1"/>
</dbReference>
<dbReference type="EMBL" id="CP032544">
    <property type="protein sequence ID" value="AZJ33786.1"/>
    <property type="molecule type" value="Genomic_DNA"/>
</dbReference>
<keyword evidence="5" id="KW-1133">Transmembrane helix</keyword>
<evidence type="ECO:0000256" key="5">
    <source>
        <dbReference type="SAM" id="Phobius"/>
    </source>
</evidence>
<dbReference type="InterPro" id="IPR013517">
    <property type="entry name" value="FG-GAP"/>
</dbReference>
<dbReference type="Pfam" id="PF15528">
    <property type="entry name" value="Ntox23"/>
    <property type="match status" value="1"/>
</dbReference>
<evidence type="ECO:0000256" key="3">
    <source>
        <dbReference type="ARBA" id="ARBA00022729"/>
    </source>
</evidence>
<dbReference type="InterPro" id="IPR029115">
    <property type="entry name" value="Ntox23"/>
</dbReference>
<dbReference type="NCBIfam" id="TIGR03696">
    <property type="entry name" value="Rhs_assc_core"/>
    <property type="match status" value="1"/>
</dbReference>
<evidence type="ECO:0000256" key="6">
    <source>
        <dbReference type="SAM" id="SignalP"/>
    </source>
</evidence>
<proteinExistence type="predicted"/>
<keyword evidence="2" id="KW-0964">Secreted</keyword>
<accession>A0ABM7CJ19</accession>
<feature type="transmembrane region" description="Helical" evidence="5">
    <location>
        <begin position="1869"/>
        <end position="1892"/>
    </location>
</feature>
<dbReference type="Gene3D" id="2.180.10.10">
    <property type="entry name" value="RHS repeat-associated core"/>
    <property type="match status" value="2"/>
</dbReference>
<dbReference type="InterPro" id="IPR022385">
    <property type="entry name" value="Rhs_assc_core"/>
</dbReference>
<dbReference type="InterPro" id="IPR003284">
    <property type="entry name" value="Sal_SpvB"/>
</dbReference>
<gene>
    <name evidence="8" type="ORF">D6200_14915</name>
</gene>
<name>A0ABM7CJ19_9FLAO</name>
<evidence type="ECO:0000259" key="7">
    <source>
        <dbReference type="Pfam" id="PF15528"/>
    </source>
</evidence>
<feature type="domain" description="Bacterial toxin 23" evidence="7">
    <location>
        <begin position="1973"/>
        <end position="2172"/>
    </location>
</feature>
<keyword evidence="5" id="KW-0812">Transmembrane</keyword>
<evidence type="ECO:0000256" key="1">
    <source>
        <dbReference type="ARBA" id="ARBA00004613"/>
    </source>
</evidence>
<evidence type="ECO:0000313" key="9">
    <source>
        <dbReference type="Proteomes" id="UP000269693"/>
    </source>
</evidence>
<dbReference type="InterPro" id="IPR050708">
    <property type="entry name" value="T6SS_VgrG/RHS"/>
</dbReference>
<dbReference type="NCBIfam" id="TIGR01643">
    <property type="entry name" value="YD_repeat_2x"/>
    <property type="match status" value="2"/>
</dbReference>
<protein>
    <recommendedName>
        <fullName evidence="7">Bacterial toxin 23 domain-containing protein</fullName>
    </recommendedName>
</protein>
<evidence type="ECO:0000313" key="8">
    <source>
        <dbReference type="EMBL" id="AZJ33786.1"/>
    </source>
</evidence>
<reference evidence="8 9" key="1">
    <citation type="submission" date="2018-09" db="EMBL/GenBank/DDBJ databases">
        <title>Insights into the microbiota of Asian seabass (Lates calcarifer) with tenacibaculosis symptoms and description of sp. nov. Tenacibaculum singaporense.</title>
        <authorList>
            <person name="Miyake S."/>
            <person name="Soh M."/>
            <person name="Azman M.N."/>
            <person name="Ngoh S.Y."/>
            <person name="Orban L."/>
            <person name="Seedorf H."/>
        </authorList>
    </citation>
    <scope>NUCLEOTIDE SEQUENCE [LARGE SCALE GENOMIC DNA]</scope>
    <source>
        <strain evidence="8 9">DSM 13764</strain>
    </source>
</reference>